<organism evidence="2 3">
    <name type="scientific">Clostridium sulfidigenes</name>
    <dbReference type="NCBI Taxonomy" id="318464"/>
    <lineage>
        <taxon>Bacteria</taxon>
        <taxon>Bacillati</taxon>
        <taxon>Bacillota</taxon>
        <taxon>Clostridia</taxon>
        <taxon>Eubacteriales</taxon>
        <taxon>Clostridiaceae</taxon>
        <taxon>Clostridium</taxon>
    </lineage>
</organism>
<keyword evidence="1" id="KW-1133">Transmembrane helix</keyword>
<feature type="transmembrane region" description="Helical" evidence="1">
    <location>
        <begin position="21"/>
        <end position="42"/>
    </location>
</feature>
<name>A0A084J9I7_9CLOT</name>
<keyword evidence="1" id="KW-0472">Membrane</keyword>
<evidence type="ECO:0000313" key="3">
    <source>
        <dbReference type="Proteomes" id="UP000028542"/>
    </source>
</evidence>
<protein>
    <submittedName>
        <fullName evidence="2">Uncharacterized protein</fullName>
    </submittedName>
</protein>
<keyword evidence="1" id="KW-0812">Transmembrane</keyword>
<accession>A0A084J9I7</accession>
<comment type="caution">
    <text evidence="2">The sequence shown here is derived from an EMBL/GenBank/DDBJ whole genome shotgun (WGS) entry which is preliminary data.</text>
</comment>
<dbReference type="Proteomes" id="UP000028542">
    <property type="component" value="Unassembled WGS sequence"/>
</dbReference>
<feature type="transmembrane region" description="Helical" evidence="1">
    <location>
        <begin position="54"/>
        <end position="72"/>
    </location>
</feature>
<dbReference type="eggNOG" id="ENOG503280Z">
    <property type="taxonomic scope" value="Bacteria"/>
</dbReference>
<reference evidence="2 3" key="1">
    <citation type="submission" date="2014-07" db="EMBL/GenBank/DDBJ databases">
        <title>Draft genome of Clostridium sulfidigenes 113A isolated from sediments associated with methane hydrate from Krishna Godavari basin.</title>
        <authorList>
            <person name="Honkalas V.S."/>
            <person name="Dabir A.P."/>
            <person name="Arora P."/>
            <person name="Dhakephalkar P.K."/>
        </authorList>
    </citation>
    <scope>NUCLEOTIDE SEQUENCE [LARGE SCALE GENOMIC DNA]</scope>
    <source>
        <strain evidence="2 3">113A</strain>
    </source>
</reference>
<dbReference type="STRING" id="318464.IO99_13155"/>
<evidence type="ECO:0000256" key="1">
    <source>
        <dbReference type="SAM" id="Phobius"/>
    </source>
</evidence>
<keyword evidence="3" id="KW-1185">Reference proteome</keyword>
<sequence>MDEVKFQQWSQIREHGLLFYFIRRVLLYCIIGALVFIVLNLITKLYSFKQILNQIEIMSIAITFAQLLRWFINEKSYKAYQSSFHKN</sequence>
<dbReference type="RefSeq" id="WP_035133960.1">
    <property type="nucleotide sequence ID" value="NZ_JPMD01000032.1"/>
</dbReference>
<proteinExistence type="predicted"/>
<gene>
    <name evidence="2" type="ORF">IO99_13155</name>
</gene>
<dbReference type="AlphaFoldDB" id="A0A084J9I7"/>
<dbReference type="EMBL" id="JPMD01000032">
    <property type="protein sequence ID" value="KEZ85621.1"/>
    <property type="molecule type" value="Genomic_DNA"/>
</dbReference>
<evidence type="ECO:0000313" key="2">
    <source>
        <dbReference type="EMBL" id="KEZ85621.1"/>
    </source>
</evidence>